<accession>A0A3L7A539</accession>
<reference evidence="3 4" key="1">
    <citation type="submission" date="2018-10" db="EMBL/GenBank/DDBJ databases">
        <title>Xanthobacter tagetidis genome sequencing and assembly.</title>
        <authorList>
            <person name="Maclea K.S."/>
            <person name="Goen A.E."/>
            <person name="Fatima S.A."/>
        </authorList>
    </citation>
    <scope>NUCLEOTIDE SEQUENCE [LARGE SCALE GENOMIC DNA]</scope>
    <source>
        <strain evidence="3 4">ATCC 700314</strain>
    </source>
</reference>
<dbReference type="RefSeq" id="WP_121624517.1">
    <property type="nucleotide sequence ID" value="NZ_JACIIW010000005.1"/>
</dbReference>
<dbReference type="Proteomes" id="UP000269692">
    <property type="component" value="Unassembled WGS sequence"/>
</dbReference>
<dbReference type="InterPro" id="IPR043129">
    <property type="entry name" value="ATPase_NBD"/>
</dbReference>
<dbReference type="NCBIfam" id="TIGR03725">
    <property type="entry name" value="T6A_YeaZ"/>
    <property type="match status" value="1"/>
</dbReference>
<evidence type="ECO:0000256" key="1">
    <source>
        <dbReference type="SAM" id="MobiDB-lite"/>
    </source>
</evidence>
<feature type="region of interest" description="Disordered" evidence="1">
    <location>
        <begin position="208"/>
        <end position="227"/>
    </location>
</feature>
<evidence type="ECO:0000259" key="2">
    <source>
        <dbReference type="Pfam" id="PF00814"/>
    </source>
</evidence>
<dbReference type="PANTHER" id="PTHR11735">
    <property type="entry name" value="TRNA N6-ADENOSINE THREONYLCARBAMOYLTRANSFERASE"/>
    <property type="match status" value="1"/>
</dbReference>
<name>A0A3L7A539_9HYPH</name>
<evidence type="ECO:0000313" key="4">
    <source>
        <dbReference type="Proteomes" id="UP000269692"/>
    </source>
</evidence>
<dbReference type="InterPro" id="IPR000905">
    <property type="entry name" value="Gcp-like_dom"/>
</dbReference>
<dbReference type="OrthoDB" id="9809995at2"/>
<feature type="domain" description="Gcp-like" evidence="2">
    <location>
        <begin position="34"/>
        <end position="161"/>
    </location>
</feature>
<keyword evidence="3" id="KW-0808">Transferase</keyword>
<protein>
    <submittedName>
        <fullName evidence="3">tRNA (Adenosine(37)-N6)-threonylcarbamoyltransferase complex dimerization subunit type 1 TsaB</fullName>
    </submittedName>
</protein>
<dbReference type="InterPro" id="IPR022496">
    <property type="entry name" value="T6A_TsaB"/>
</dbReference>
<proteinExistence type="predicted"/>
<dbReference type="SUPFAM" id="SSF53067">
    <property type="entry name" value="Actin-like ATPase domain"/>
    <property type="match status" value="1"/>
</dbReference>
<dbReference type="GO" id="GO:0002949">
    <property type="term" value="P:tRNA threonylcarbamoyladenosine modification"/>
    <property type="evidence" value="ECO:0007669"/>
    <property type="project" value="InterPro"/>
</dbReference>
<dbReference type="GO" id="GO:0016740">
    <property type="term" value="F:transferase activity"/>
    <property type="evidence" value="ECO:0007669"/>
    <property type="project" value="UniProtKB-KW"/>
</dbReference>
<sequence length="227" mass="23329">MLVLAIDTALAACSVAVLDADADTVVAGDSVLMERGHAEALIPMVERVMAAAGLDFEQIDRFAVTVGPGSFTGLRVGISAARGFGLACDRPVAGITTLAALAAPFLATDDTLPVVAAIDARHDNVFLQMFGASGRTLIAPRATTVRDAARAVAIGPARLVGSGASLIADAWPPGEQPPVSVDFAAAADIAWVARLGAVADPAVAEPRPFYLRPPDAKPQDKARIARR</sequence>
<dbReference type="PANTHER" id="PTHR11735:SF11">
    <property type="entry name" value="TRNA THREONYLCARBAMOYLADENOSINE BIOSYNTHESIS PROTEIN TSAB"/>
    <property type="match status" value="1"/>
</dbReference>
<comment type="caution">
    <text evidence="3">The sequence shown here is derived from an EMBL/GenBank/DDBJ whole genome shotgun (WGS) entry which is preliminary data.</text>
</comment>
<feature type="compositionally biased region" description="Basic and acidic residues" evidence="1">
    <location>
        <begin position="214"/>
        <end position="227"/>
    </location>
</feature>
<dbReference type="Pfam" id="PF00814">
    <property type="entry name" value="TsaD"/>
    <property type="match status" value="1"/>
</dbReference>
<dbReference type="EMBL" id="RCTF01000015">
    <property type="protein sequence ID" value="RLP75443.1"/>
    <property type="molecule type" value="Genomic_DNA"/>
</dbReference>
<gene>
    <name evidence="3" type="primary">tsaB</name>
    <name evidence="3" type="ORF">D9R14_16905</name>
</gene>
<evidence type="ECO:0000313" key="3">
    <source>
        <dbReference type="EMBL" id="RLP75443.1"/>
    </source>
</evidence>
<dbReference type="GO" id="GO:0005829">
    <property type="term" value="C:cytosol"/>
    <property type="evidence" value="ECO:0007669"/>
    <property type="project" value="TreeGrafter"/>
</dbReference>
<dbReference type="Gene3D" id="3.30.420.40">
    <property type="match status" value="2"/>
</dbReference>
<organism evidence="3 4">
    <name type="scientific">Xanthobacter tagetidis</name>
    <dbReference type="NCBI Taxonomy" id="60216"/>
    <lineage>
        <taxon>Bacteria</taxon>
        <taxon>Pseudomonadati</taxon>
        <taxon>Pseudomonadota</taxon>
        <taxon>Alphaproteobacteria</taxon>
        <taxon>Hyphomicrobiales</taxon>
        <taxon>Xanthobacteraceae</taxon>
        <taxon>Xanthobacter</taxon>
    </lineage>
</organism>
<keyword evidence="4" id="KW-1185">Reference proteome</keyword>
<dbReference type="AlphaFoldDB" id="A0A3L7A539"/>